<dbReference type="Pfam" id="PF03705">
    <property type="entry name" value="CheR_N"/>
    <property type="match status" value="1"/>
</dbReference>
<dbReference type="GO" id="GO:0032259">
    <property type="term" value="P:methylation"/>
    <property type="evidence" value="ECO:0007669"/>
    <property type="project" value="UniProtKB-KW"/>
</dbReference>
<dbReference type="GO" id="GO:0008983">
    <property type="term" value="F:protein-glutamate O-methyltransferase activity"/>
    <property type="evidence" value="ECO:0007669"/>
    <property type="project" value="UniProtKB-EC"/>
</dbReference>
<keyword evidence="3" id="KW-0489">Methyltransferase</keyword>
<dbReference type="AlphaFoldDB" id="A0A0D2JCV4"/>
<reference evidence="7 8" key="1">
    <citation type="submission" date="2013-11" db="EMBL/GenBank/DDBJ databases">
        <title>Metagenomic analysis of a methanogenic consortium involved in long chain n-alkane degradation.</title>
        <authorList>
            <person name="Davidova I.A."/>
            <person name="Callaghan A.V."/>
            <person name="Wawrik B."/>
            <person name="Pruitt S."/>
            <person name="Marks C."/>
            <person name="Duncan K.E."/>
            <person name="Suflita J.M."/>
        </authorList>
    </citation>
    <scope>NUCLEOTIDE SEQUENCE [LARGE SCALE GENOMIC DNA]</scope>
    <source>
        <strain evidence="7 8">SPR</strain>
    </source>
</reference>
<dbReference type="Proteomes" id="UP000032233">
    <property type="component" value="Unassembled WGS sequence"/>
</dbReference>
<dbReference type="InterPro" id="IPR036804">
    <property type="entry name" value="CheR_N_sf"/>
</dbReference>
<dbReference type="PROSITE" id="PS50123">
    <property type="entry name" value="CHER"/>
    <property type="match status" value="1"/>
</dbReference>
<dbReference type="PIRSF" id="PIRSF000410">
    <property type="entry name" value="CheR"/>
    <property type="match status" value="1"/>
</dbReference>
<sequence>MATLEKAKKRAPGNKALFTTFTLSDKEFEIIRVLVKEKTGISLGLHKRDLVVSRLSRRLRALGLSSFKDYINHLKNKDDGDELVQMINRITTNKTDFFREKHHFEYLTNILLPQLYQEGEKTGKRELRVWSAGCSSGEEPYTLAMTMSDFFKDHPNWRFKILATDLDTTILTKASQGEYDEALLNPVPKAFKARYFARRRTPDGIIYKAKPELRNLIMFRKFNLMSPSYSLKVTLDFIFCRNVMIYFDTADKTSMMEKFHKLLRPGGHVFVGHSESLMMVKHLFKYVATTTYVKV</sequence>
<evidence type="ECO:0000313" key="8">
    <source>
        <dbReference type="Proteomes" id="UP000032233"/>
    </source>
</evidence>
<gene>
    <name evidence="7" type="ORF">X474_11080</name>
</gene>
<evidence type="ECO:0000256" key="1">
    <source>
        <dbReference type="ARBA" id="ARBA00001541"/>
    </source>
</evidence>
<dbReference type="SUPFAM" id="SSF47757">
    <property type="entry name" value="Chemotaxis receptor methyltransferase CheR, N-terminal domain"/>
    <property type="match status" value="1"/>
</dbReference>
<dbReference type="OrthoDB" id="9786165at2"/>
<feature type="domain" description="CheR-type methyltransferase" evidence="6">
    <location>
        <begin position="16"/>
        <end position="295"/>
    </location>
</feature>
<keyword evidence="4 7" id="KW-0808">Transferase</keyword>
<evidence type="ECO:0000259" key="6">
    <source>
        <dbReference type="PROSITE" id="PS50123"/>
    </source>
</evidence>
<dbReference type="InterPro" id="IPR026024">
    <property type="entry name" value="Chemotaxis_MeTrfase_CheR"/>
</dbReference>
<evidence type="ECO:0000256" key="3">
    <source>
        <dbReference type="ARBA" id="ARBA00022603"/>
    </source>
</evidence>
<dbReference type="EC" id="2.1.1.80" evidence="2"/>
<dbReference type="PATRIC" id="fig|1429043.3.peg.2358"/>
<dbReference type="InterPro" id="IPR000780">
    <property type="entry name" value="CheR_MeTrfase"/>
</dbReference>
<protein>
    <recommendedName>
        <fullName evidence="2">protein-glutamate O-methyltransferase</fullName>
        <ecNumber evidence="2">2.1.1.80</ecNumber>
    </recommendedName>
</protein>
<dbReference type="RefSeq" id="WP_052515073.1">
    <property type="nucleotide sequence ID" value="NZ_AZAC01000014.1"/>
</dbReference>
<dbReference type="EMBL" id="AZAC01000014">
    <property type="protein sequence ID" value="KIX13586.1"/>
    <property type="molecule type" value="Genomic_DNA"/>
</dbReference>
<dbReference type="Pfam" id="PF01739">
    <property type="entry name" value="CheR"/>
    <property type="match status" value="1"/>
</dbReference>
<accession>A0A0D2JCV4</accession>
<keyword evidence="5" id="KW-0949">S-adenosyl-L-methionine</keyword>
<dbReference type="InterPro" id="IPR022641">
    <property type="entry name" value="CheR_N"/>
</dbReference>
<dbReference type="SMART" id="SM00138">
    <property type="entry name" value="MeTrc"/>
    <property type="match status" value="1"/>
</dbReference>
<dbReference type="PANTHER" id="PTHR24422:SF19">
    <property type="entry name" value="CHEMOTAXIS PROTEIN METHYLTRANSFERASE"/>
    <property type="match status" value="1"/>
</dbReference>
<comment type="caution">
    <text evidence="7">The sequence shown here is derived from an EMBL/GenBank/DDBJ whole genome shotgun (WGS) entry which is preliminary data.</text>
</comment>
<organism evidence="7 8">
    <name type="scientific">Dethiosulfatarculus sandiegensis</name>
    <dbReference type="NCBI Taxonomy" id="1429043"/>
    <lineage>
        <taxon>Bacteria</taxon>
        <taxon>Pseudomonadati</taxon>
        <taxon>Thermodesulfobacteriota</taxon>
        <taxon>Desulfarculia</taxon>
        <taxon>Desulfarculales</taxon>
        <taxon>Desulfarculaceae</taxon>
        <taxon>Dethiosulfatarculus</taxon>
    </lineage>
</organism>
<name>A0A0D2JCV4_9BACT</name>
<dbReference type="InterPro" id="IPR022642">
    <property type="entry name" value="CheR_C"/>
</dbReference>
<keyword evidence="8" id="KW-1185">Reference proteome</keyword>
<evidence type="ECO:0000256" key="4">
    <source>
        <dbReference type="ARBA" id="ARBA00022679"/>
    </source>
</evidence>
<dbReference type="SUPFAM" id="SSF53335">
    <property type="entry name" value="S-adenosyl-L-methionine-dependent methyltransferases"/>
    <property type="match status" value="1"/>
</dbReference>
<evidence type="ECO:0000256" key="2">
    <source>
        <dbReference type="ARBA" id="ARBA00012534"/>
    </source>
</evidence>
<evidence type="ECO:0000313" key="7">
    <source>
        <dbReference type="EMBL" id="KIX13586.1"/>
    </source>
</evidence>
<dbReference type="Gene3D" id="3.40.50.150">
    <property type="entry name" value="Vaccinia Virus protein VP39"/>
    <property type="match status" value="1"/>
</dbReference>
<proteinExistence type="predicted"/>
<dbReference type="InParanoid" id="A0A0D2JCV4"/>
<dbReference type="PANTHER" id="PTHR24422">
    <property type="entry name" value="CHEMOTAXIS PROTEIN METHYLTRANSFERASE"/>
    <property type="match status" value="1"/>
</dbReference>
<dbReference type="InterPro" id="IPR050903">
    <property type="entry name" value="Bact_Chemotaxis_MeTrfase"/>
</dbReference>
<dbReference type="FunCoup" id="A0A0D2JCV4">
    <property type="interactions" value="287"/>
</dbReference>
<dbReference type="InterPro" id="IPR029063">
    <property type="entry name" value="SAM-dependent_MTases_sf"/>
</dbReference>
<dbReference type="STRING" id="1429043.X474_11080"/>
<comment type="catalytic activity">
    <reaction evidence="1">
        <text>L-glutamyl-[protein] + S-adenosyl-L-methionine = [protein]-L-glutamate 5-O-methyl ester + S-adenosyl-L-homocysteine</text>
        <dbReference type="Rhea" id="RHEA:24452"/>
        <dbReference type="Rhea" id="RHEA-COMP:10208"/>
        <dbReference type="Rhea" id="RHEA-COMP:10311"/>
        <dbReference type="ChEBI" id="CHEBI:29973"/>
        <dbReference type="ChEBI" id="CHEBI:57856"/>
        <dbReference type="ChEBI" id="CHEBI:59789"/>
        <dbReference type="ChEBI" id="CHEBI:82795"/>
        <dbReference type="EC" id="2.1.1.80"/>
    </reaction>
</comment>
<dbReference type="PRINTS" id="PR00996">
    <property type="entry name" value="CHERMTFRASE"/>
</dbReference>
<dbReference type="Gene3D" id="1.10.155.10">
    <property type="entry name" value="Chemotaxis receptor methyltransferase CheR, N-terminal domain"/>
    <property type="match status" value="1"/>
</dbReference>
<evidence type="ECO:0000256" key="5">
    <source>
        <dbReference type="ARBA" id="ARBA00022691"/>
    </source>
</evidence>